<evidence type="ECO:0000313" key="3">
    <source>
        <dbReference type="Proteomes" id="UP000708208"/>
    </source>
</evidence>
<feature type="compositionally biased region" description="Polar residues" evidence="1">
    <location>
        <begin position="27"/>
        <end position="36"/>
    </location>
</feature>
<organism evidence="2 3">
    <name type="scientific">Allacma fusca</name>
    <dbReference type="NCBI Taxonomy" id="39272"/>
    <lineage>
        <taxon>Eukaryota</taxon>
        <taxon>Metazoa</taxon>
        <taxon>Ecdysozoa</taxon>
        <taxon>Arthropoda</taxon>
        <taxon>Hexapoda</taxon>
        <taxon>Collembola</taxon>
        <taxon>Symphypleona</taxon>
        <taxon>Sminthuridae</taxon>
        <taxon>Allacma</taxon>
    </lineage>
</organism>
<feature type="region of interest" description="Disordered" evidence="1">
    <location>
        <begin position="23"/>
        <end position="103"/>
    </location>
</feature>
<feature type="compositionally biased region" description="Acidic residues" evidence="1">
    <location>
        <begin position="74"/>
        <end position="89"/>
    </location>
</feature>
<dbReference type="Proteomes" id="UP000708208">
    <property type="component" value="Unassembled WGS sequence"/>
</dbReference>
<sequence length="203" mass="22720">MSNSTPSIASLAEFYLKAQKRKATYNAGINETSTTDVPRKHDKMAKYPKDVPNKPFKKHHATKSRKHVAVAPHDDDDDDEDEDNEDVTEVDYGHKSKGNAGPAVPVAADPSVASANAQNMLTCYYRTLNYEGSDYTFIYVKRNGKTVNLNVSRIPWLVQRLTHYYSIKGSDMTQMVSSIQKCSEILQKVVQEDGVDEIGDMDI</sequence>
<name>A0A8J2NZ79_9HEXA</name>
<comment type="caution">
    <text evidence="2">The sequence shown here is derived from an EMBL/GenBank/DDBJ whole genome shotgun (WGS) entry which is preliminary data.</text>
</comment>
<dbReference type="AlphaFoldDB" id="A0A8J2NZ79"/>
<evidence type="ECO:0000256" key="1">
    <source>
        <dbReference type="SAM" id="MobiDB-lite"/>
    </source>
</evidence>
<evidence type="ECO:0000313" key="2">
    <source>
        <dbReference type="EMBL" id="CAG7724803.1"/>
    </source>
</evidence>
<reference evidence="2" key="1">
    <citation type="submission" date="2021-06" db="EMBL/GenBank/DDBJ databases">
        <authorList>
            <person name="Hodson N. C."/>
            <person name="Mongue J. A."/>
            <person name="Jaron S. K."/>
        </authorList>
    </citation>
    <scope>NUCLEOTIDE SEQUENCE</scope>
</reference>
<proteinExistence type="predicted"/>
<feature type="compositionally biased region" description="Basic residues" evidence="1">
    <location>
        <begin position="55"/>
        <end position="68"/>
    </location>
</feature>
<dbReference type="EMBL" id="CAJVCH010114207">
    <property type="protein sequence ID" value="CAG7724803.1"/>
    <property type="molecule type" value="Genomic_DNA"/>
</dbReference>
<keyword evidence="3" id="KW-1185">Reference proteome</keyword>
<accession>A0A8J2NZ79</accession>
<protein>
    <submittedName>
        <fullName evidence="2">Uncharacterized protein</fullName>
    </submittedName>
</protein>
<gene>
    <name evidence="2" type="ORF">AFUS01_LOCUS13803</name>
</gene>